<comment type="subcellular location">
    <subcellularLocation>
        <location evidence="2 10">Cytoplasm</location>
    </subcellularLocation>
</comment>
<dbReference type="RefSeq" id="WP_066241738.1">
    <property type="nucleotide sequence ID" value="NZ_LSGP01000017.1"/>
</dbReference>
<dbReference type="HAMAP" id="MF_00406">
    <property type="entry name" value="FabZ"/>
    <property type="match status" value="1"/>
</dbReference>
<evidence type="ECO:0000313" key="11">
    <source>
        <dbReference type="EMBL" id="KYZ76377.1"/>
    </source>
</evidence>
<dbReference type="STRING" id="1794912.AXX12_08045"/>
<evidence type="ECO:0000256" key="9">
    <source>
        <dbReference type="ARBA" id="ARBA00025049"/>
    </source>
</evidence>
<dbReference type="GO" id="GO:0019171">
    <property type="term" value="F:(3R)-hydroxyacyl-[acyl-carrier-protein] dehydratase activity"/>
    <property type="evidence" value="ECO:0007669"/>
    <property type="project" value="UniProtKB-EC"/>
</dbReference>
<dbReference type="GO" id="GO:0016020">
    <property type="term" value="C:membrane"/>
    <property type="evidence" value="ECO:0007669"/>
    <property type="project" value="GOC"/>
</dbReference>
<dbReference type="NCBIfam" id="NF000582">
    <property type="entry name" value="PRK00006.1"/>
    <property type="match status" value="1"/>
</dbReference>
<evidence type="ECO:0000256" key="2">
    <source>
        <dbReference type="ARBA" id="ARBA00004496"/>
    </source>
</evidence>
<dbReference type="FunFam" id="3.10.129.10:FF:000001">
    <property type="entry name" value="3-hydroxyacyl-[acyl-carrier-protein] dehydratase FabZ"/>
    <property type="match status" value="1"/>
</dbReference>
<dbReference type="GO" id="GO:0006633">
    <property type="term" value="P:fatty acid biosynthetic process"/>
    <property type="evidence" value="ECO:0007669"/>
    <property type="project" value="UniProtKB-UniRule"/>
</dbReference>
<dbReference type="EC" id="4.2.1.59" evidence="10"/>
<dbReference type="PANTHER" id="PTHR30272:SF1">
    <property type="entry name" value="3-HYDROXYACYL-[ACYL-CARRIER-PROTEIN] DEHYDRATASE"/>
    <property type="match status" value="1"/>
</dbReference>
<evidence type="ECO:0000256" key="5">
    <source>
        <dbReference type="ARBA" id="ARBA00022516"/>
    </source>
</evidence>
<evidence type="ECO:0000256" key="7">
    <source>
        <dbReference type="ARBA" id="ARBA00023098"/>
    </source>
</evidence>
<evidence type="ECO:0000256" key="1">
    <source>
        <dbReference type="ARBA" id="ARBA00001055"/>
    </source>
</evidence>
<dbReference type="SUPFAM" id="SSF54637">
    <property type="entry name" value="Thioesterase/thiol ester dehydrase-isomerase"/>
    <property type="match status" value="1"/>
</dbReference>
<dbReference type="InterPro" id="IPR010084">
    <property type="entry name" value="FabZ"/>
</dbReference>
<comment type="catalytic activity">
    <reaction evidence="1 10">
        <text>a (3R)-hydroxyacyl-[ACP] = a (2E)-enoyl-[ACP] + H2O</text>
        <dbReference type="Rhea" id="RHEA:13097"/>
        <dbReference type="Rhea" id="RHEA-COMP:9925"/>
        <dbReference type="Rhea" id="RHEA-COMP:9945"/>
        <dbReference type="ChEBI" id="CHEBI:15377"/>
        <dbReference type="ChEBI" id="CHEBI:78784"/>
        <dbReference type="ChEBI" id="CHEBI:78827"/>
        <dbReference type="EC" id="4.2.1.59"/>
    </reaction>
</comment>
<dbReference type="Proteomes" id="UP000076268">
    <property type="component" value="Unassembled WGS sequence"/>
</dbReference>
<dbReference type="CDD" id="cd01288">
    <property type="entry name" value="FabZ"/>
    <property type="match status" value="1"/>
</dbReference>
<dbReference type="Gene3D" id="3.10.129.10">
    <property type="entry name" value="Hotdog Thioesterase"/>
    <property type="match status" value="1"/>
</dbReference>
<comment type="similarity">
    <text evidence="3 10">Belongs to the thioester dehydratase family. FabZ subfamily.</text>
</comment>
<keyword evidence="6 10" id="KW-0441">Lipid A biosynthesis</keyword>
<keyword evidence="4 10" id="KW-0963">Cytoplasm</keyword>
<dbReference type="OrthoDB" id="9772788at2"/>
<keyword evidence="8 10" id="KW-0456">Lyase</keyword>
<evidence type="ECO:0000313" key="12">
    <source>
        <dbReference type="Proteomes" id="UP000076268"/>
    </source>
</evidence>
<feature type="active site" evidence="10">
    <location>
        <position position="48"/>
    </location>
</feature>
<name>A0A154BQZ3_ANASB</name>
<evidence type="ECO:0000256" key="4">
    <source>
        <dbReference type="ARBA" id="ARBA00022490"/>
    </source>
</evidence>
<dbReference type="PANTHER" id="PTHR30272">
    <property type="entry name" value="3-HYDROXYACYL-[ACYL-CARRIER-PROTEIN] DEHYDRATASE"/>
    <property type="match status" value="1"/>
</dbReference>
<dbReference type="EMBL" id="LSGP01000017">
    <property type="protein sequence ID" value="KYZ76377.1"/>
    <property type="molecule type" value="Genomic_DNA"/>
</dbReference>
<comment type="caution">
    <text evidence="11">The sequence shown here is derived from an EMBL/GenBank/DDBJ whole genome shotgun (WGS) entry which is preliminary data.</text>
</comment>
<evidence type="ECO:0000256" key="10">
    <source>
        <dbReference type="HAMAP-Rule" id="MF_00406"/>
    </source>
</evidence>
<keyword evidence="12" id="KW-1185">Reference proteome</keyword>
<evidence type="ECO:0000256" key="3">
    <source>
        <dbReference type="ARBA" id="ARBA00009174"/>
    </source>
</evidence>
<dbReference type="Pfam" id="PF07977">
    <property type="entry name" value="FabA"/>
    <property type="match status" value="1"/>
</dbReference>
<evidence type="ECO:0000256" key="6">
    <source>
        <dbReference type="ARBA" id="ARBA00022556"/>
    </source>
</evidence>
<dbReference type="GO" id="GO:0009245">
    <property type="term" value="P:lipid A biosynthetic process"/>
    <property type="evidence" value="ECO:0007669"/>
    <property type="project" value="UniProtKB-UniRule"/>
</dbReference>
<sequence length="142" mass="15928">MLNIEEIQKIIPHRFPMLLVDRIIEIEPLKRAVGIKSVTMNEHFFQGHFPGKPIMPGVLLLEAMAQVGGVAMLEPEVNRGKIAFFAGMDRVKFRKPVVPGDQLRMVAELIKSRGNTGKIWAEAFVDGELVAEAEFMFVLITN</sequence>
<comment type="function">
    <text evidence="9 10">Involved in unsaturated fatty acids biosynthesis. Catalyzes the dehydration of short chain beta-hydroxyacyl-ACPs and long chain saturated and unsaturated beta-hydroxyacyl-ACPs.</text>
</comment>
<dbReference type="NCBIfam" id="TIGR01750">
    <property type="entry name" value="fabZ"/>
    <property type="match status" value="1"/>
</dbReference>
<keyword evidence="5 10" id="KW-0444">Lipid biosynthesis</keyword>
<protein>
    <recommendedName>
        <fullName evidence="10">3-hydroxyacyl-[acyl-carrier-protein] dehydratase FabZ</fullName>
        <ecNumber evidence="10">4.2.1.59</ecNumber>
    </recommendedName>
    <alternativeName>
        <fullName evidence="10">(3R)-hydroxymyristoyl-[acyl-carrier-protein] dehydratase</fullName>
        <shortName evidence="10">(3R)-hydroxymyristoyl-ACP dehydrase</shortName>
    </alternativeName>
    <alternativeName>
        <fullName evidence="10">Beta-hydroxyacyl-ACP dehydratase</fullName>
    </alternativeName>
</protein>
<proteinExistence type="inferred from homology"/>
<keyword evidence="7 10" id="KW-0443">Lipid metabolism</keyword>
<organism evidence="11 12">
    <name type="scientific">Anaerosporomusa subterranea</name>
    <dbReference type="NCBI Taxonomy" id="1794912"/>
    <lineage>
        <taxon>Bacteria</taxon>
        <taxon>Bacillati</taxon>
        <taxon>Bacillota</taxon>
        <taxon>Negativicutes</taxon>
        <taxon>Acetonemataceae</taxon>
        <taxon>Anaerosporomusa</taxon>
    </lineage>
</organism>
<dbReference type="GO" id="GO:0005737">
    <property type="term" value="C:cytoplasm"/>
    <property type="evidence" value="ECO:0007669"/>
    <property type="project" value="UniProtKB-SubCell"/>
</dbReference>
<dbReference type="InterPro" id="IPR013114">
    <property type="entry name" value="FabA_FabZ"/>
</dbReference>
<accession>A0A154BQZ3</accession>
<gene>
    <name evidence="10" type="primary">fabZ</name>
    <name evidence="11" type="ORF">AXX12_08045</name>
</gene>
<dbReference type="AlphaFoldDB" id="A0A154BQZ3"/>
<evidence type="ECO:0000256" key="8">
    <source>
        <dbReference type="ARBA" id="ARBA00023239"/>
    </source>
</evidence>
<reference evidence="11 12" key="1">
    <citation type="submission" date="2016-02" db="EMBL/GenBank/DDBJ databases">
        <title>Anaerosporomusa subterraneum gen. nov., sp. nov., a spore-forming obligate anaerobe isolated from saprolite.</title>
        <authorList>
            <person name="Choi J.K."/>
            <person name="Shah M."/>
            <person name="Yee N."/>
        </authorList>
    </citation>
    <scope>NUCLEOTIDE SEQUENCE [LARGE SCALE GENOMIC DNA]</scope>
    <source>
        <strain evidence="11 12">RU4</strain>
    </source>
</reference>
<dbReference type="InterPro" id="IPR029069">
    <property type="entry name" value="HotDog_dom_sf"/>
</dbReference>